<keyword evidence="5" id="KW-1133">Transmembrane helix</keyword>
<evidence type="ECO:0000256" key="1">
    <source>
        <dbReference type="ARBA" id="ARBA00004141"/>
    </source>
</evidence>
<keyword evidence="6" id="KW-0406">Ion transport</keyword>
<evidence type="ECO:0000256" key="5">
    <source>
        <dbReference type="ARBA" id="ARBA00022989"/>
    </source>
</evidence>
<dbReference type="GO" id="GO:0034220">
    <property type="term" value="P:monoatomic ion transmembrane transport"/>
    <property type="evidence" value="ECO:0007669"/>
    <property type="project" value="UniProtKB-KW"/>
</dbReference>
<dbReference type="InterPro" id="IPR020966">
    <property type="entry name" value="ALMT"/>
</dbReference>
<evidence type="ECO:0000256" key="3">
    <source>
        <dbReference type="ARBA" id="ARBA00022448"/>
    </source>
</evidence>
<protein>
    <submittedName>
        <fullName evidence="9">Uncharacterized protein</fullName>
    </submittedName>
</protein>
<evidence type="ECO:0000313" key="10">
    <source>
        <dbReference type="Proteomes" id="UP001374535"/>
    </source>
</evidence>
<dbReference type="AlphaFoldDB" id="A0AAQ3RVX3"/>
<keyword evidence="7" id="KW-0472">Membrane</keyword>
<name>A0AAQ3RVX3_VIGMU</name>
<evidence type="ECO:0000256" key="2">
    <source>
        <dbReference type="ARBA" id="ARBA00007079"/>
    </source>
</evidence>
<keyword evidence="4" id="KW-0812">Transmembrane</keyword>
<evidence type="ECO:0000256" key="4">
    <source>
        <dbReference type="ARBA" id="ARBA00022692"/>
    </source>
</evidence>
<sequence>MALSLADVVARGHADVVARGHADMCNSTPPHTPYSLKDKRMSMEVDQQAHSIGTTLSKGLNRGLGTLPAASLAFLTEYIVDAPGRIFRAVFIAIAVFIIEDRITTIAIGCAICLVMSILVFPNWSGEDLHNNTILRLEGLANCIKVRVREYFNDSEESTCQDDSSEDPIYKGYKAFLDSKTTDETLVIQCLFPPM</sequence>
<proteinExistence type="inferred from homology"/>
<evidence type="ECO:0000256" key="7">
    <source>
        <dbReference type="ARBA" id="ARBA00023136"/>
    </source>
</evidence>
<dbReference type="GO" id="GO:0015743">
    <property type="term" value="P:malate transport"/>
    <property type="evidence" value="ECO:0007669"/>
    <property type="project" value="InterPro"/>
</dbReference>
<evidence type="ECO:0000313" key="9">
    <source>
        <dbReference type="EMBL" id="WVZ06271.1"/>
    </source>
</evidence>
<evidence type="ECO:0000256" key="6">
    <source>
        <dbReference type="ARBA" id="ARBA00023065"/>
    </source>
</evidence>
<dbReference type="PANTHER" id="PTHR31086">
    <property type="entry name" value="ALUMINUM-ACTIVATED MALATE TRANSPORTER 10"/>
    <property type="match status" value="1"/>
</dbReference>
<dbReference type="Proteomes" id="UP001374535">
    <property type="component" value="Chromosome 6"/>
</dbReference>
<gene>
    <name evidence="9" type="ORF">V8G54_019617</name>
</gene>
<evidence type="ECO:0000256" key="8">
    <source>
        <dbReference type="ARBA" id="ARBA00023303"/>
    </source>
</evidence>
<dbReference type="EMBL" id="CP144695">
    <property type="protein sequence ID" value="WVZ06271.1"/>
    <property type="molecule type" value="Genomic_DNA"/>
</dbReference>
<comment type="subcellular location">
    <subcellularLocation>
        <location evidence="1">Membrane</location>
        <topology evidence="1">Multi-pass membrane protein</topology>
    </subcellularLocation>
</comment>
<organism evidence="9 10">
    <name type="scientific">Vigna mungo</name>
    <name type="common">Black gram</name>
    <name type="synonym">Phaseolus mungo</name>
    <dbReference type="NCBI Taxonomy" id="3915"/>
    <lineage>
        <taxon>Eukaryota</taxon>
        <taxon>Viridiplantae</taxon>
        <taxon>Streptophyta</taxon>
        <taxon>Embryophyta</taxon>
        <taxon>Tracheophyta</taxon>
        <taxon>Spermatophyta</taxon>
        <taxon>Magnoliopsida</taxon>
        <taxon>eudicotyledons</taxon>
        <taxon>Gunneridae</taxon>
        <taxon>Pentapetalae</taxon>
        <taxon>rosids</taxon>
        <taxon>fabids</taxon>
        <taxon>Fabales</taxon>
        <taxon>Fabaceae</taxon>
        <taxon>Papilionoideae</taxon>
        <taxon>50 kb inversion clade</taxon>
        <taxon>NPAAA clade</taxon>
        <taxon>indigoferoid/millettioid clade</taxon>
        <taxon>Phaseoleae</taxon>
        <taxon>Vigna</taxon>
    </lineage>
</organism>
<reference evidence="9 10" key="1">
    <citation type="journal article" date="2023" name="Life. Sci Alliance">
        <title>Evolutionary insights into 3D genome organization and epigenetic landscape of Vigna mungo.</title>
        <authorList>
            <person name="Junaid A."/>
            <person name="Singh B."/>
            <person name="Bhatia S."/>
        </authorList>
    </citation>
    <scope>NUCLEOTIDE SEQUENCE [LARGE SCALE GENOMIC DNA]</scope>
    <source>
        <strain evidence="9">Urdbean</strain>
    </source>
</reference>
<keyword evidence="3" id="KW-0813">Transport</keyword>
<keyword evidence="8" id="KW-0407">Ion channel</keyword>
<dbReference type="Pfam" id="PF11744">
    <property type="entry name" value="ALMT"/>
    <property type="match status" value="2"/>
</dbReference>
<accession>A0AAQ3RVX3</accession>
<comment type="similarity">
    <text evidence="2">Belongs to the aromatic acid exporter (TC 2.A.85) family.</text>
</comment>
<keyword evidence="10" id="KW-1185">Reference proteome</keyword>
<dbReference type="GO" id="GO:0016020">
    <property type="term" value="C:membrane"/>
    <property type="evidence" value="ECO:0007669"/>
    <property type="project" value="UniProtKB-SubCell"/>
</dbReference>